<evidence type="ECO:0000313" key="4">
    <source>
        <dbReference type="EMBL" id="SEA10132.1"/>
    </source>
</evidence>
<dbReference type="OrthoDB" id="5432254at2"/>
<dbReference type="GO" id="GO:0051082">
    <property type="term" value="F:unfolded protein binding"/>
    <property type="evidence" value="ECO:0007669"/>
    <property type="project" value="InterPro"/>
</dbReference>
<dbReference type="GO" id="GO:0050821">
    <property type="term" value="P:protein stabilization"/>
    <property type="evidence" value="ECO:0007669"/>
    <property type="project" value="TreeGrafter"/>
</dbReference>
<gene>
    <name evidence="4" type="ORF">SAMN05660420_01212</name>
</gene>
<dbReference type="STRING" id="37625.SAMN05660420_01212"/>
<feature type="signal peptide" evidence="3">
    <location>
        <begin position="1"/>
        <end position="20"/>
    </location>
</feature>
<dbReference type="InterPro" id="IPR024930">
    <property type="entry name" value="Skp_dom_sf"/>
</dbReference>
<proteinExistence type="inferred from homology"/>
<sequence>MKKMTIALVALLLLSTSAFAANKLAYVDLQKALNLSKAGAQAKTEIADLAKQYETEFKIQQGDFLKLKGELEKQAALLSDTAKQEKIKEYQQSAEALQKFQQDAQRKLQQEDGKRTQEILKELSEILQKFGKDGKYSMIVERSEGGLVFVSEDVDDLTEKLIKAYDESKK</sequence>
<keyword evidence="5" id="KW-1185">Reference proteome</keyword>
<protein>
    <submittedName>
        <fullName evidence="4">Periplasmic chaperone for outer membrane proteins Skp</fullName>
    </submittedName>
</protein>
<accession>A0A1H3YGZ3</accession>
<dbReference type="SMART" id="SM00935">
    <property type="entry name" value="OmpH"/>
    <property type="match status" value="1"/>
</dbReference>
<evidence type="ECO:0000256" key="1">
    <source>
        <dbReference type="ARBA" id="ARBA00009091"/>
    </source>
</evidence>
<evidence type="ECO:0000256" key="2">
    <source>
        <dbReference type="ARBA" id="ARBA00022729"/>
    </source>
</evidence>
<keyword evidence="2 3" id="KW-0732">Signal</keyword>
<reference evidence="4 5" key="1">
    <citation type="submission" date="2016-10" db="EMBL/GenBank/DDBJ databases">
        <authorList>
            <person name="de Groot N.N."/>
        </authorList>
    </citation>
    <scope>NUCLEOTIDE SEQUENCE [LARGE SCALE GENOMIC DNA]</scope>
    <source>
        <strain evidence="4 5">DSM 7343</strain>
    </source>
</reference>
<evidence type="ECO:0000256" key="3">
    <source>
        <dbReference type="SAM" id="SignalP"/>
    </source>
</evidence>
<dbReference type="AlphaFoldDB" id="A0A1H3YGZ3"/>
<dbReference type="RefSeq" id="WP_092345758.1">
    <property type="nucleotide sequence ID" value="NZ_FNQN01000003.1"/>
</dbReference>
<evidence type="ECO:0000313" key="5">
    <source>
        <dbReference type="Proteomes" id="UP000199409"/>
    </source>
</evidence>
<organism evidence="4 5">
    <name type="scientific">Desulfuromusa kysingii</name>
    <dbReference type="NCBI Taxonomy" id="37625"/>
    <lineage>
        <taxon>Bacteria</taxon>
        <taxon>Pseudomonadati</taxon>
        <taxon>Thermodesulfobacteriota</taxon>
        <taxon>Desulfuromonadia</taxon>
        <taxon>Desulfuromonadales</taxon>
        <taxon>Geopsychrobacteraceae</taxon>
        <taxon>Desulfuromusa</taxon>
    </lineage>
</organism>
<comment type="similarity">
    <text evidence="1">Belongs to the Skp family.</text>
</comment>
<dbReference type="Gene3D" id="3.30.910.20">
    <property type="entry name" value="Skp domain"/>
    <property type="match status" value="1"/>
</dbReference>
<name>A0A1H3YGZ3_9BACT</name>
<dbReference type="GO" id="GO:0005829">
    <property type="term" value="C:cytosol"/>
    <property type="evidence" value="ECO:0007669"/>
    <property type="project" value="TreeGrafter"/>
</dbReference>
<dbReference type="Pfam" id="PF03938">
    <property type="entry name" value="OmpH"/>
    <property type="match status" value="1"/>
</dbReference>
<dbReference type="SUPFAM" id="SSF111384">
    <property type="entry name" value="OmpH-like"/>
    <property type="match status" value="1"/>
</dbReference>
<dbReference type="Proteomes" id="UP000199409">
    <property type="component" value="Unassembled WGS sequence"/>
</dbReference>
<feature type="chain" id="PRO_5011742495" evidence="3">
    <location>
        <begin position="21"/>
        <end position="170"/>
    </location>
</feature>
<dbReference type="PANTHER" id="PTHR35089">
    <property type="entry name" value="CHAPERONE PROTEIN SKP"/>
    <property type="match status" value="1"/>
</dbReference>
<dbReference type="PANTHER" id="PTHR35089:SF1">
    <property type="entry name" value="CHAPERONE PROTEIN SKP"/>
    <property type="match status" value="1"/>
</dbReference>
<dbReference type="InterPro" id="IPR005632">
    <property type="entry name" value="Chaperone_Skp"/>
</dbReference>
<dbReference type="EMBL" id="FNQN01000003">
    <property type="protein sequence ID" value="SEA10132.1"/>
    <property type="molecule type" value="Genomic_DNA"/>
</dbReference>